<name>A0ABP0HGS3_9DINO</name>
<comment type="similarity">
    <text evidence="1">Belongs to the SNAP family.</text>
</comment>
<reference evidence="4 5" key="1">
    <citation type="submission" date="2024-02" db="EMBL/GenBank/DDBJ databases">
        <authorList>
            <person name="Chen Y."/>
            <person name="Shah S."/>
            <person name="Dougan E. K."/>
            <person name="Thang M."/>
            <person name="Chan C."/>
        </authorList>
    </citation>
    <scope>NUCLEOTIDE SEQUENCE [LARGE SCALE GENOMIC DNA]</scope>
</reference>
<dbReference type="PANTHER" id="PTHR13768">
    <property type="entry name" value="SOLUBLE NSF ATTACHMENT PROTEIN SNAP"/>
    <property type="match status" value="1"/>
</dbReference>
<dbReference type="InterPro" id="IPR011990">
    <property type="entry name" value="TPR-like_helical_dom_sf"/>
</dbReference>
<dbReference type="PANTHER" id="PTHR13768:SF8">
    <property type="entry name" value="ALPHA-SOLUBLE NSF ATTACHMENT PROTEIN"/>
    <property type="match status" value="1"/>
</dbReference>
<dbReference type="Proteomes" id="UP001642464">
    <property type="component" value="Unassembled WGS sequence"/>
</dbReference>
<protein>
    <submittedName>
        <fullName evidence="4">Alpha-soluble NSF attachment protein (SNAP-alpha) (N-ethylmaleimide-sensitive factor attachment protein)</fullName>
    </submittedName>
</protein>
<sequence length="101" mass="10963">MSADAAQELVKKADQKLKGGGGLMGYFTGGPKYDEAIEIYQQAANQYKMAKMWQEAGNCFVQCAYCAEKSGSQSDQANYLSEAGNVLKKVTTGTAVEQYEK</sequence>
<evidence type="ECO:0000256" key="1">
    <source>
        <dbReference type="ARBA" id="ARBA00010050"/>
    </source>
</evidence>
<keyword evidence="5" id="KW-1185">Reference proteome</keyword>
<dbReference type="SUPFAM" id="SSF48452">
    <property type="entry name" value="TPR-like"/>
    <property type="match status" value="1"/>
</dbReference>
<organism evidence="4 5">
    <name type="scientific">Durusdinium trenchii</name>
    <dbReference type="NCBI Taxonomy" id="1381693"/>
    <lineage>
        <taxon>Eukaryota</taxon>
        <taxon>Sar</taxon>
        <taxon>Alveolata</taxon>
        <taxon>Dinophyceae</taxon>
        <taxon>Suessiales</taxon>
        <taxon>Symbiodiniaceae</taxon>
        <taxon>Durusdinium</taxon>
    </lineage>
</organism>
<evidence type="ECO:0000313" key="4">
    <source>
        <dbReference type="EMBL" id="CAK8988010.1"/>
    </source>
</evidence>
<evidence type="ECO:0000313" key="5">
    <source>
        <dbReference type="Proteomes" id="UP001642464"/>
    </source>
</evidence>
<evidence type="ECO:0000256" key="3">
    <source>
        <dbReference type="ARBA" id="ARBA00022927"/>
    </source>
</evidence>
<dbReference type="EMBL" id="CAXAMM010000570">
    <property type="protein sequence ID" value="CAK8988010.1"/>
    <property type="molecule type" value="Genomic_DNA"/>
</dbReference>
<keyword evidence="2" id="KW-0813">Transport</keyword>
<evidence type="ECO:0000256" key="2">
    <source>
        <dbReference type="ARBA" id="ARBA00022448"/>
    </source>
</evidence>
<comment type="caution">
    <text evidence="4">The sequence shown here is derived from an EMBL/GenBank/DDBJ whole genome shotgun (WGS) entry which is preliminary data.</text>
</comment>
<feature type="non-terminal residue" evidence="4">
    <location>
        <position position="101"/>
    </location>
</feature>
<proteinExistence type="inferred from homology"/>
<accession>A0ABP0HGS3</accession>
<keyword evidence="3" id="KW-0653">Protein transport</keyword>
<dbReference type="Pfam" id="PF14938">
    <property type="entry name" value="SNAP"/>
    <property type="match status" value="1"/>
</dbReference>
<dbReference type="InterPro" id="IPR000744">
    <property type="entry name" value="NSF_attach"/>
</dbReference>
<dbReference type="Gene3D" id="1.25.40.10">
    <property type="entry name" value="Tetratricopeptide repeat domain"/>
    <property type="match status" value="1"/>
</dbReference>
<gene>
    <name evidence="4" type="ORF">SCF082_LOCUS1207</name>
</gene>